<proteinExistence type="predicted"/>
<keyword evidence="4" id="KW-0472">Membrane</keyword>
<dbReference type="InParanoid" id="C7Q496"/>
<evidence type="ECO:0000256" key="3">
    <source>
        <dbReference type="SAM" id="MobiDB-lite"/>
    </source>
</evidence>
<organism evidence="6 7">
    <name type="scientific">Catenulispora acidiphila (strain DSM 44928 / JCM 14897 / NBRC 102108 / NRRL B-24433 / ID139908)</name>
    <dbReference type="NCBI Taxonomy" id="479433"/>
    <lineage>
        <taxon>Bacteria</taxon>
        <taxon>Bacillati</taxon>
        <taxon>Actinomycetota</taxon>
        <taxon>Actinomycetes</taxon>
        <taxon>Catenulisporales</taxon>
        <taxon>Catenulisporaceae</taxon>
        <taxon>Catenulispora</taxon>
    </lineage>
</organism>
<feature type="region of interest" description="Disordered" evidence="3">
    <location>
        <begin position="287"/>
        <end position="316"/>
    </location>
</feature>
<evidence type="ECO:0000256" key="1">
    <source>
        <dbReference type="ARBA" id="ARBA00004196"/>
    </source>
</evidence>
<gene>
    <name evidence="6" type="ordered locus">Caci_1030</name>
</gene>
<accession>C7Q496</accession>
<dbReference type="PANTHER" id="PTHR32347">
    <property type="entry name" value="EFFLUX SYSTEM COMPONENT YKNX-RELATED"/>
    <property type="match status" value="1"/>
</dbReference>
<dbReference type="InterPro" id="IPR002477">
    <property type="entry name" value="Peptidoglycan-bd-like"/>
</dbReference>
<dbReference type="AlphaFoldDB" id="C7Q496"/>
<dbReference type="HOGENOM" id="CLU_057459_1_0_11"/>
<keyword evidence="7" id="KW-1185">Reference proteome</keyword>
<evidence type="ECO:0000313" key="7">
    <source>
        <dbReference type="Proteomes" id="UP000000851"/>
    </source>
</evidence>
<evidence type="ECO:0000256" key="2">
    <source>
        <dbReference type="ARBA" id="ARBA00023054"/>
    </source>
</evidence>
<dbReference type="GO" id="GO:0030313">
    <property type="term" value="C:cell envelope"/>
    <property type="evidence" value="ECO:0007669"/>
    <property type="project" value="UniProtKB-SubCell"/>
</dbReference>
<keyword evidence="2" id="KW-0175">Coiled coil</keyword>
<feature type="transmembrane region" description="Helical" evidence="4">
    <location>
        <begin position="40"/>
        <end position="61"/>
    </location>
</feature>
<feature type="compositionally biased region" description="Gly residues" evidence="3">
    <location>
        <begin position="290"/>
        <end position="315"/>
    </location>
</feature>
<dbReference type="SUPFAM" id="SSF47090">
    <property type="entry name" value="PGBD-like"/>
    <property type="match status" value="1"/>
</dbReference>
<dbReference type="Pfam" id="PF01471">
    <property type="entry name" value="PG_binding_1"/>
    <property type="match status" value="1"/>
</dbReference>
<sequence>MSADVEHERAVTEVPEWTGAMAKTEQTWPGRMRRRRYIKALMGAGAVTVAAAGGVAATGVGGSSGSSGAASHNGLPPATTQVRRETLTQTESVSGTLGYGASTTLSASGNAAGGIVTWLPAAGDTITEGKPVYRVNDKPVTLLYGVLPIFRPLTVGTTGADVKEFETDLAALGYTGFTPGTSYTADTAAAVKKWQAAVGLDQTGNVDPAQAAVTSGPIRIAALHTSLGSAAGGQVLDDTGTTKLVTVALAVAKEGLVKAGDKVTVTLPDGSTTAGTVTGVGKVATVPSTGGSGGGGVSGAGGGGGSSGSGSGGSGSATIEVSVTLTDQNAGASLDEAPVDVDIQSGRAADVLVVPVSALVALAEGGYGVQVVEGTTTKYVAVKTGMFAGGDVEISGDGISEGTIVGVPDE</sequence>
<keyword evidence="4" id="KW-0812">Transmembrane</keyword>
<dbReference type="eggNOG" id="COG3409">
    <property type="taxonomic scope" value="Bacteria"/>
</dbReference>
<feature type="domain" description="Peptidoglycan binding-like" evidence="5">
    <location>
        <begin position="158"/>
        <end position="211"/>
    </location>
</feature>
<protein>
    <submittedName>
        <fullName evidence="6">Peptidoglycan-binding domain 1 protein</fullName>
    </submittedName>
</protein>
<dbReference type="InterPro" id="IPR050465">
    <property type="entry name" value="UPF0194_transport"/>
</dbReference>
<dbReference type="Gene3D" id="2.40.420.20">
    <property type="match status" value="1"/>
</dbReference>
<dbReference type="KEGG" id="cai:Caci_1030"/>
<keyword evidence="4" id="KW-1133">Transmembrane helix</keyword>
<comment type="subcellular location">
    <subcellularLocation>
        <location evidence="1">Cell envelope</location>
    </subcellularLocation>
</comment>
<evidence type="ECO:0000313" key="6">
    <source>
        <dbReference type="EMBL" id="ACU69956.1"/>
    </source>
</evidence>
<reference evidence="6 7" key="1">
    <citation type="journal article" date="2009" name="Stand. Genomic Sci.">
        <title>Complete genome sequence of Catenulispora acidiphila type strain (ID 139908).</title>
        <authorList>
            <person name="Copeland A."/>
            <person name="Lapidus A."/>
            <person name="Glavina Del Rio T."/>
            <person name="Nolan M."/>
            <person name="Lucas S."/>
            <person name="Chen F."/>
            <person name="Tice H."/>
            <person name="Cheng J.F."/>
            <person name="Bruce D."/>
            <person name="Goodwin L."/>
            <person name="Pitluck S."/>
            <person name="Mikhailova N."/>
            <person name="Pati A."/>
            <person name="Ivanova N."/>
            <person name="Mavromatis K."/>
            <person name="Chen A."/>
            <person name="Palaniappan K."/>
            <person name="Chain P."/>
            <person name="Land M."/>
            <person name="Hauser L."/>
            <person name="Chang Y.J."/>
            <person name="Jeffries C.D."/>
            <person name="Chertkov O."/>
            <person name="Brettin T."/>
            <person name="Detter J.C."/>
            <person name="Han C."/>
            <person name="Ali Z."/>
            <person name="Tindall B.J."/>
            <person name="Goker M."/>
            <person name="Bristow J."/>
            <person name="Eisen J.A."/>
            <person name="Markowitz V."/>
            <person name="Hugenholtz P."/>
            <person name="Kyrpides N.C."/>
            <person name="Klenk H.P."/>
        </authorList>
    </citation>
    <scope>NUCLEOTIDE SEQUENCE [LARGE SCALE GENOMIC DNA]</scope>
    <source>
        <strain evidence="7">DSM 44928 / JCM 14897 / NBRC 102108 / NRRL B-24433 / ID139908</strain>
    </source>
</reference>
<dbReference type="STRING" id="479433.Caci_1030"/>
<dbReference type="RefSeq" id="WP_012785250.1">
    <property type="nucleotide sequence ID" value="NC_013131.1"/>
</dbReference>
<dbReference type="Proteomes" id="UP000000851">
    <property type="component" value="Chromosome"/>
</dbReference>
<dbReference type="InterPro" id="IPR036366">
    <property type="entry name" value="PGBDSf"/>
</dbReference>
<dbReference type="Gene3D" id="1.10.101.10">
    <property type="entry name" value="PGBD-like superfamily/PGBD"/>
    <property type="match status" value="1"/>
</dbReference>
<name>C7Q496_CATAD</name>
<evidence type="ECO:0000259" key="5">
    <source>
        <dbReference type="Pfam" id="PF01471"/>
    </source>
</evidence>
<dbReference type="InterPro" id="IPR036365">
    <property type="entry name" value="PGBD-like_sf"/>
</dbReference>
<dbReference type="EMBL" id="CP001700">
    <property type="protein sequence ID" value="ACU69956.1"/>
    <property type="molecule type" value="Genomic_DNA"/>
</dbReference>
<feature type="region of interest" description="Disordered" evidence="3">
    <location>
        <begin position="60"/>
        <end position="79"/>
    </location>
</feature>
<evidence type="ECO:0000256" key="4">
    <source>
        <dbReference type="SAM" id="Phobius"/>
    </source>
</evidence>